<dbReference type="NCBIfam" id="TIGR03891">
    <property type="entry name" value="thiopep_ocin"/>
    <property type="match status" value="1"/>
</dbReference>
<evidence type="ECO:0000313" key="4">
    <source>
        <dbReference type="EMBL" id="GEQ06618.1"/>
    </source>
</evidence>
<dbReference type="InterPro" id="IPR023809">
    <property type="entry name" value="Thiopep_bacteriocin_synth_dom"/>
</dbReference>
<protein>
    <submittedName>
        <fullName evidence="5">Thiopeptide-type bacteriocin biosynthesis domain protein</fullName>
    </submittedName>
</protein>
<keyword evidence="1" id="KW-0175">Coiled coil</keyword>
<accession>A0A0D0SFR0</accession>
<dbReference type="Pfam" id="PF04738">
    <property type="entry name" value="Lant_dehydr_N"/>
    <property type="match status" value="1"/>
</dbReference>
<gene>
    <name evidence="5" type="ORF">NCTC12195_04959</name>
    <name evidence="4" type="ORF">SGA02_24460</name>
</gene>
<organism evidence="5 6">
    <name type="scientific">Staphylococcus gallinarum</name>
    <dbReference type="NCBI Taxonomy" id="1293"/>
    <lineage>
        <taxon>Bacteria</taxon>
        <taxon>Bacillati</taxon>
        <taxon>Bacillota</taxon>
        <taxon>Bacilli</taxon>
        <taxon>Bacillales</taxon>
        <taxon>Staphylococcaceae</taxon>
        <taxon>Staphylococcus</taxon>
    </lineage>
</organism>
<evidence type="ECO:0000313" key="6">
    <source>
        <dbReference type="Proteomes" id="UP000255277"/>
    </source>
</evidence>
<feature type="coiled-coil region" evidence="1">
    <location>
        <begin position="885"/>
        <end position="912"/>
    </location>
</feature>
<proteinExistence type="predicted"/>
<reference evidence="5 6" key="1">
    <citation type="submission" date="2018-06" db="EMBL/GenBank/DDBJ databases">
        <authorList>
            <consortium name="Pathogen Informatics"/>
            <person name="Doyle S."/>
        </authorList>
    </citation>
    <scope>NUCLEOTIDE SEQUENCE [LARGE SCALE GENOMIC DNA]</scope>
    <source>
        <strain evidence="5 6">NCTC12195</strain>
    </source>
</reference>
<dbReference type="STRING" id="1293.SH09_09600"/>
<dbReference type="InterPro" id="IPR006827">
    <property type="entry name" value="Lant_deHydtase_N"/>
</dbReference>
<dbReference type="Proteomes" id="UP000321057">
    <property type="component" value="Unassembled WGS sequence"/>
</dbReference>
<keyword evidence="7" id="KW-1185">Reference proteome</keyword>
<feature type="domain" description="Thiopeptide-type bacteriocin biosynthesis" evidence="3">
    <location>
        <begin position="724"/>
        <end position="970"/>
    </location>
</feature>
<name>A0A0D0SFR0_STAGA</name>
<dbReference type="AlphaFoldDB" id="A0A0D0SFR0"/>
<evidence type="ECO:0000313" key="5">
    <source>
        <dbReference type="EMBL" id="SUQ38583.1"/>
    </source>
</evidence>
<dbReference type="EMBL" id="BKAX01000007">
    <property type="protein sequence ID" value="GEQ06618.1"/>
    <property type="molecule type" value="Genomic_DNA"/>
</dbReference>
<reference evidence="4 7" key="2">
    <citation type="submission" date="2019-07" db="EMBL/GenBank/DDBJ databases">
        <title>Whole genome shotgun sequence of Staphylococcus gallinarum NBRC 109767.</title>
        <authorList>
            <person name="Hosoyama A."/>
            <person name="Uohara A."/>
            <person name="Ohji S."/>
            <person name="Ichikawa N."/>
        </authorList>
    </citation>
    <scope>NUCLEOTIDE SEQUENCE [LARGE SCALE GENOMIC DNA]</scope>
    <source>
        <strain evidence="4 7">NBRC 109767</strain>
    </source>
</reference>
<dbReference type="EMBL" id="UHDK01000003">
    <property type="protein sequence ID" value="SUQ38583.1"/>
    <property type="molecule type" value="Genomic_DNA"/>
</dbReference>
<dbReference type="OrthoDB" id="1273722at2"/>
<dbReference type="RefSeq" id="WP_042739434.1">
    <property type="nucleotide sequence ID" value="NZ_BKAX01000007.1"/>
</dbReference>
<evidence type="ECO:0000259" key="2">
    <source>
        <dbReference type="Pfam" id="PF04738"/>
    </source>
</evidence>
<evidence type="ECO:0000313" key="7">
    <source>
        <dbReference type="Proteomes" id="UP000321057"/>
    </source>
</evidence>
<dbReference type="Proteomes" id="UP000255277">
    <property type="component" value="Unassembled WGS sequence"/>
</dbReference>
<evidence type="ECO:0000259" key="3">
    <source>
        <dbReference type="Pfam" id="PF14028"/>
    </source>
</evidence>
<evidence type="ECO:0000256" key="1">
    <source>
        <dbReference type="SAM" id="Coils"/>
    </source>
</evidence>
<feature type="domain" description="Lantibiotic dehydratase N-terminal" evidence="2">
    <location>
        <begin position="42"/>
        <end position="665"/>
    </location>
</feature>
<sequence>MDNIFGPSNLYMLRTPLFSIETYKHHLNSNDINYNLLLKNGIIKESIMTTTYNLYKSISKIDFEKNNKKARNAKESILKYLIRMSTRSTPYGMLSGVALGEFTENNNIKIKDPSCHKKDVKVDGQWLYQLVHHLESDYTYYKDSIVIWNQQNYIYNNRLYLDNNSSITKNKDNDALSVKYNTILMFIHEKSYENITYKELIHLISNEFNVENKEDVKLFIQELINKEILFSNLRPGLENKNPLDYIIKNLNSKDSLVESLINISNEIKKYSKIPLGEGESNYLYIINLMSKLFDSKNYLQIDTYVDYSKNELKKSLANNISEAAYVLWLLSPNHFGTKTIRNYHEFFMDKYGFEQLVNVKQLLSDINGFGYPQKANYSFSNNIAFLKEKYLLAIQNHSHIEITETDIKKLEKNNTASETDAPVSTEIYSEIYFGNLIDGYDEYAVISPILGSFNSGATFGRFTGAFDTKKRNQLEEEIVQRYNHYMNENDLKISQLNEAPLNSRNVNILNNNKIFDTSLNLNLPKSDVDINDIFVGATFNKLYLYSEKYNSRILFISNSMFNYEFGSELYKFLREVSFEKTKFIQPITEESIDTLPFCPRIIYKNIILKPATWKLNLEMFSESKDWINTFTTIRKKWGIPENVIIAFGDNRLLLNLLNDKHLVILKKELKKHGRIRILESYINKSDNKRMLEIVTPLYKKTHLKEKHFIIPKNRNKNFHSLRDWFSIHLSIPKTYQDNFIRDYLFPFITELKVNKHINEFFYIKFKKDEDFIKLRLFREDEDYSQIYPFIKKWKDYCLLNSELNDYSIVDYIPEVYRYGGPHVIENVEKFFMYDSLLSINIIQTEFEFSKEFIVAISIEFLIEQLNISDSEKKEILINNAEDLYRNNEIREYKNLLAKLTNSKNNYQFLKEEIPKLHEFLFNKISILETLKHTLQENLYTSRSRIIGSFIHMRCNRIFGINPEKEKFVLSIFNEITKTKKYWDGRD</sequence>
<dbReference type="Pfam" id="PF14028">
    <property type="entry name" value="Lant_dehydr_C"/>
    <property type="match status" value="1"/>
</dbReference>